<dbReference type="EMBL" id="JARQZJ010000038">
    <property type="protein sequence ID" value="KAK9876820.1"/>
    <property type="molecule type" value="Genomic_DNA"/>
</dbReference>
<dbReference type="AlphaFoldDB" id="A0AAW1U2V0"/>
<evidence type="ECO:0000313" key="2">
    <source>
        <dbReference type="EMBL" id="KAK9876820.1"/>
    </source>
</evidence>
<dbReference type="Proteomes" id="UP001431783">
    <property type="component" value="Unassembled WGS sequence"/>
</dbReference>
<name>A0AAW1U2V0_9CUCU</name>
<organism evidence="2 3">
    <name type="scientific">Henosepilachna vigintioctopunctata</name>
    <dbReference type="NCBI Taxonomy" id="420089"/>
    <lineage>
        <taxon>Eukaryota</taxon>
        <taxon>Metazoa</taxon>
        <taxon>Ecdysozoa</taxon>
        <taxon>Arthropoda</taxon>
        <taxon>Hexapoda</taxon>
        <taxon>Insecta</taxon>
        <taxon>Pterygota</taxon>
        <taxon>Neoptera</taxon>
        <taxon>Endopterygota</taxon>
        <taxon>Coleoptera</taxon>
        <taxon>Polyphaga</taxon>
        <taxon>Cucujiformia</taxon>
        <taxon>Coccinelloidea</taxon>
        <taxon>Coccinellidae</taxon>
        <taxon>Epilachninae</taxon>
        <taxon>Epilachnini</taxon>
        <taxon>Henosepilachna</taxon>
    </lineage>
</organism>
<protein>
    <submittedName>
        <fullName evidence="2">Uncharacterized protein</fullName>
    </submittedName>
</protein>
<reference evidence="2 3" key="1">
    <citation type="submission" date="2023-03" db="EMBL/GenBank/DDBJ databases">
        <title>Genome insight into feeding habits of ladybird beetles.</title>
        <authorList>
            <person name="Li H.-S."/>
            <person name="Huang Y.-H."/>
            <person name="Pang H."/>
        </authorList>
    </citation>
    <scope>NUCLEOTIDE SEQUENCE [LARGE SCALE GENOMIC DNA]</scope>
    <source>
        <strain evidence="2">SYSU_2023b</strain>
        <tissue evidence="2">Whole body</tissue>
    </source>
</reference>
<feature type="region of interest" description="Disordered" evidence="1">
    <location>
        <begin position="1"/>
        <end position="33"/>
    </location>
</feature>
<feature type="region of interest" description="Disordered" evidence="1">
    <location>
        <begin position="89"/>
        <end position="120"/>
    </location>
</feature>
<sequence>MGGFFKKKNPDENKTKGKKSIVEEESEGGSMEVNDNACGAFLTRKVFKKSFDDTIWDALMVMEDLMENMKECADGPNFYMNEVFQDPCPKGPMKEKMKKQNEQKNDGHDDLPPHLRRRKT</sequence>
<gene>
    <name evidence="2" type="ORF">WA026_015058</name>
</gene>
<feature type="compositionally biased region" description="Basic and acidic residues" evidence="1">
    <location>
        <begin position="92"/>
        <end position="113"/>
    </location>
</feature>
<comment type="caution">
    <text evidence="2">The sequence shown here is derived from an EMBL/GenBank/DDBJ whole genome shotgun (WGS) entry which is preliminary data.</text>
</comment>
<evidence type="ECO:0000256" key="1">
    <source>
        <dbReference type="SAM" id="MobiDB-lite"/>
    </source>
</evidence>
<proteinExistence type="predicted"/>
<accession>A0AAW1U2V0</accession>
<keyword evidence="3" id="KW-1185">Reference proteome</keyword>
<evidence type="ECO:0000313" key="3">
    <source>
        <dbReference type="Proteomes" id="UP001431783"/>
    </source>
</evidence>